<evidence type="ECO:0000256" key="1">
    <source>
        <dbReference type="SAM" id="Phobius"/>
    </source>
</evidence>
<keyword evidence="1" id="KW-0472">Membrane</keyword>
<proteinExistence type="predicted"/>
<reference evidence="2 3" key="1">
    <citation type="journal article" date="2024" name="Commun. Biol.">
        <title>Comparative genomic analysis of thermophilic fungi reveals convergent evolutionary adaptations and gene losses.</title>
        <authorList>
            <person name="Steindorff A.S."/>
            <person name="Aguilar-Pontes M.V."/>
            <person name="Robinson A.J."/>
            <person name="Andreopoulos B."/>
            <person name="LaButti K."/>
            <person name="Kuo A."/>
            <person name="Mondo S."/>
            <person name="Riley R."/>
            <person name="Otillar R."/>
            <person name="Haridas S."/>
            <person name="Lipzen A."/>
            <person name="Grimwood J."/>
            <person name="Schmutz J."/>
            <person name="Clum A."/>
            <person name="Reid I.D."/>
            <person name="Moisan M.C."/>
            <person name="Butler G."/>
            <person name="Nguyen T.T.M."/>
            <person name="Dewar K."/>
            <person name="Conant G."/>
            <person name="Drula E."/>
            <person name="Henrissat B."/>
            <person name="Hansel C."/>
            <person name="Singer S."/>
            <person name="Hutchinson M.I."/>
            <person name="de Vries R.P."/>
            <person name="Natvig D.O."/>
            <person name="Powell A.J."/>
            <person name="Tsang A."/>
            <person name="Grigoriev I.V."/>
        </authorList>
    </citation>
    <scope>NUCLEOTIDE SEQUENCE [LARGE SCALE GENOMIC DNA]</scope>
    <source>
        <strain evidence="2 3">ATCC 24622</strain>
    </source>
</reference>
<accession>A0ABR3V0F3</accession>
<keyword evidence="1" id="KW-1133">Transmembrane helix</keyword>
<evidence type="ECO:0000313" key="2">
    <source>
        <dbReference type="EMBL" id="KAL1835222.1"/>
    </source>
</evidence>
<gene>
    <name evidence="2" type="ORF">VTK73DRAFT_5982</name>
</gene>
<evidence type="ECO:0000313" key="3">
    <source>
        <dbReference type="Proteomes" id="UP001586593"/>
    </source>
</evidence>
<dbReference type="Proteomes" id="UP001586593">
    <property type="component" value="Unassembled WGS sequence"/>
</dbReference>
<sequence length="106" mass="11268">MHIGHITHVRLGMSSGGSSQRHFLGLYHTADFLRSRSTTLGKGSESRRCSLSVSLAFYIYGFGLSFASLAFLGCYGCTPLGSTLSVGTLGKEETHCMISIDLGGMA</sequence>
<dbReference type="EMBL" id="JAZHXJ010003359">
    <property type="protein sequence ID" value="KAL1835222.1"/>
    <property type="molecule type" value="Genomic_DNA"/>
</dbReference>
<keyword evidence="1" id="KW-0812">Transmembrane</keyword>
<organism evidence="2 3">
    <name type="scientific">Phialemonium thermophilum</name>
    <dbReference type="NCBI Taxonomy" id="223376"/>
    <lineage>
        <taxon>Eukaryota</taxon>
        <taxon>Fungi</taxon>
        <taxon>Dikarya</taxon>
        <taxon>Ascomycota</taxon>
        <taxon>Pezizomycotina</taxon>
        <taxon>Sordariomycetes</taxon>
        <taxon>Sordariomycetidae</taxon>
        <taxon>Cephalothecales</taxon>
        <taxon>Cephalothecaceae</taxon>
        <taxon>Phialemonium</taxon>
    </lineage>
</organism>
<protein>
    <submittedName>
        <fullName evidence="2">Uncharacterized protein</fullName>
    </submittedName>
</protein>
<feature type="transmembrane region" description="Helical" evidence="1">
    <location>
        <begin position="51"/>
        <end position="72"/>
    </location>
</feature>
<comment type="caution">
    <text evidence="2">The sequence shown here is derived from an EMBL/GenBank/DDBJ whole genome shotgun (WGS) entry which is preliminary data.</text>
</comment>
<name>A0ABR3V0F3_9PEZI</name>
<keyword evidence="3" id="KW-1185">Reference proteome</keyword>